<sequence length="134" mass="15454">MYPYNPYYYYNNGWYRYPSSLPYDQMNYQQMSNNQGNVWGYTPYNQAMYGFQNPYVNSYDYTGYTETGNPNPNPNPNSSFNVGNMSKGVMSYFQKEDGQIDFDKMMSTTGQVVKTVKDVSPIVKGIGTFVKGIK</sequence>
<keyword evidence="2" id="KW-1185">Reference proteome</keyword>
<name>A0A1H0UIG1_HALAD</name>
<dbReference type="Proteomes" id="UP000198860">
    <property type="component" value="Unassembled WGS sequence"/>
</dbReference>
<proteinExistence type="predicted"/>
<evidence type="ECO:0000313" key="2">
    <source>
        <dbReference type="Proteomes" id="UP000198860"/>
    </source>
</evidence>
<dbReference type="STRING" id="240303.SAMN05421677_12636"/>
<accession>A0A1H0UIG1</accession>
<protein>
    <submittedName>
        <fullName evidence="1">YppG-like protein</fullName>
    </submittedName>
</protein>
<dbReference type="EMBL" id="FNIZ01000026">
    <property type="protein sequence ID" value="SDP65860.1"/>
    <property type="molecule type" value="Genomic_DNA"/>
</dbReference>
<reference evidence="2" key="1">
    <citation type="submission" date="2016-10" db="EMBL/GenBank/DDBJ databases">
        <authorList>
            <person name="Varghese N."/>
            <person name="Submissions S."/>
        </authorList>
    </citation>
    <scope>NUCLEOTIDE SEQUENCE [LARGE SCALE GENOMIC DNA]</scope>
    <source>
        <strain evidence="2">CGMCC 1.3703</strain>
    </source>
</reference>
<dbReference type="RefSeq" id="WP_089654549.1">
    <property type="nucleotide sequence ID" value="NZ_FNIZ01000026.1"/>
</dbReference>
<gene>
    <name evidence="1" type="ORF">SAMN05421677_12636</name>
</gene>
<evidence type="ECO:0000313" key="1">
    <source>
        <dbReference type="EMBL" id="SDP65860.1"/>
    </source>
</evidence>
<dbReference type="AlphaFoldDB" id="A0A1H0UIG1"/>
<organism evidence="1 2">
    <name type="scientific">Halobacillus aidingensis</name>
    <dbReference type="NCBI Taxonomy" id="240303"/>
    <lineage>
        <taxon>Bacteria</taxon>
        <taxon>Bacillati</taxon>
        <taxon>Bacillota</taxon>
        <taxon>Bacilli</taxon>
        <taxon>Bacillales</taxon>
        <taxon>Bacillaceae</taxon>
        <taxon>Halobacillus</taxon>
    </lineage>
</organism>
<dbReference type="OrthoDB" id="2456726at2"/>
<dbReference type="InterPro" id="IPR025555">
    <property type="entry name" value="YppG"/>
</dbReference>
<dbReference type="Pfam" id="PF14179">
    <property type="entry name" value="YppG"/>
    <property type="match status" value="1"/>
</dbReference>